<evidence type="ECO:0000313" key="3">
    <source>
        <dbReference type="Proteomes" id="UP000199118"/>
    </source>
</evidence>
<name>A0A1H2TTH1_9RHOB</name>
<dbReference type="InterPro" id="IPR029058">
    <property type="entry name" value="AB_hydrolase_fold"/>
</dbReference>
<dbReference type="GO" id="GO:0042952">
    <property type="term" value="P:beta-ketoadipate pathway"/>
    <property type="evidence" value="ECO:0007669"/>
    <property type="project" value="InterPro"/>
</dbReference>
<dbReference type="Gene3D" id="3.40.50.1820">
    <property type="entry name" value="alpha/beta hydrolase"/>
    <property type="match status" value="1"/>
</dbReference>
<dbReference type="PRINTS" id="PR00111">
    <property type="entry name" value="ABHYDROLASE"/>
</dbReference>
<protein>
    <submittedName>
        <fullName evidence="2">3-oxoadipate enol-lactonase</fullName>
    </submittedName>
</protein>
<accession>A0A1H2TTH1</accession>
<dbReference type="SUPFAM" id="SSF53474">
    <property type="entry name" value="alpha/beta-Hydrolases"/>
    <property type="match status" value="1"/>
</dbReference>
<feature type="domain" description="AB hydrolase-1" evidence="1">
    <location>
        <begin position="23"/>
        <end position="247"/>
    </location>
</feature>
<organism evidence="2 3">
    <name type="scientific">Albimonas donghaensis</name>
    <dbReference type="NCBI Taxonomy" id="356660"/>
    <lineage>
        <taxon>Bacteria</taxon>
        <taxon>Pseudomonadati</taxon>
        <taxon>Pseudomonadota</taxon>
        <taxon>Alphaproteobacteria</taxon>
        <taxon>Rhodobacterales</taxon>
        <taxon>Paracoccaceae</taxon>
        <taxon>Albimonas</taxon>
    </lineage>
</organism>
<dbReference type="EMBL" id="FNMZ01000001">
    <property type="protein sequence ID" value="SDW47155.1"/>
    <property type="molecule type" value="Genomic_DNA"/>
</dbReference>
<dbReference type="InterPro" id="IPR000073">
    <property type="entry name" value="AB_hydrolase_1"/>
</dbReference>
<keyword evidence="3" id="KW-1185">Reference proteome</keyword>
<dbReference type="AlphaFoldDB" id="A0A1H2TTH1"/>
<dbReference type="PANTHER" id="PTHR43433:SF4">
    <property type="entry name" value="NON-HEME CHLOROPEROXIDASE-RELATED"/>
    <property type="match status" value="1"/>
</dbReference>
<evidence type="ECO:0000259" key="1">
    <source>
        <dbReference type="Pfam" id="PF00561"/>
    </source>
</evidence>
<dbReference type="STRING" id="356660.SAMN05444336_1011110"/>
<gene>
    <name evidence="2" type="ORF">SAMN05444336_1011110</name>
</gene>
<dbReference type="NCBIfam" id="TIGR02427">
    <property type="entry name" value="protocat_pcaD"/>
    <property type="match status" value="1"/>
</dbReference>
<dbReference type="Pfam" id="PF00561">
    <property type="entry name" value="Abhydrolase_1"/>
    <property type="match status" value="1"/>
</dbReference>
<evidence type="ECO:0000313" key="2">
    <source>
        <dbReference type="EMBL" id="SDW47155.1"/>
    </source>
</evidence>
<dbReference type="OrthoDB" id="9793083at2"/>
<proteinExistence type="predicted"/>
<dbReference type="PANTHER" id="PTHR43433">
    <property type="entry name" value="HYDROLASE, ALPHA/BETA FOLD FAMILY PROTEIN"/>
    <property type="match status" value="1"/>
</dbReference>
<dbReference type="InterPro" id="IPR026968">
    <property type="entry name" value="PcaD/CatD"/>
</dbReference>
<reference evidence="2 3" key="1">
    <citation type="submission" date="2016-10" db="EMBL/GenBank/DDBJ databases">
        <authorList>
            <person name="de Groot N.N."/>
        </authorList>
    </citation>
    <scope>NUCLEOTIDE SEQUENCE [LARGE SCALE GENOMIC DNA]</scope>
    <source>
        <strain evidence="2 3">DSM 17890</strain>
    </source>
</reference>
<dbReference type="GO" id="GO:0047570">
    <property type="term" value="F:3-oxoadipate enol-lactonase activity"/>
    <property type="evidence" value="ECO:0007669"/>
    <property type="project" value="InterPro"/>
</dbReference>
<sequence length="262" mass="28007">MQALDVKGAAIHYADEGDRGGTPVVFSNSLGTDFRIWDDMVARLGPRLRIIRYDTRGHGLSDTPSDACTVEELADDLAALLDHLEVKRAVIVGLSIGGMVAQALAARRPDLVRALVLMDTAARIGEPMSWESRIAQVEAEGVASIADGVIAKWFSAAYQAHRRTELAAWRAMLSRTESRGYAACCRALRDADLRASTARISVPVLAICGDEDGATPPAVVEATADLIAGARFELVREAGHLPCIEHPNTCAAMLTAFLSEIG</sequence>
<dbReference type="InterPro" id="IPR050471">
    <property type="entry name" value="AB_hydrolase"/>
</dbReference>
<dbReference type="Proteomes" id="UP000199118">
    <property type="component" value="Unassembled WGS sequence"/>
</dbReference>
<dbReference type="RefSeq" id="WP_092680073.1">
    <property type="nucleotide sequence ID" value="NZ_FNMZ01000001.1"/>
</dbReference>